<comment type="caution">
    <text evidence="1">The sequence shown here is derived from an EMBL/GenBank/DDBJ whole genome shotgun (WGS) entry which is preliminary data.</text>
</comment>
<gene>
    <name evidence="1" type="ORF">CSUB01_04619</name>
</gene>
<dbReference type="Proteomes" id="UP000027238">
    <property type="component" value="Unassembled WGS sequence"/>
</dbReference>
<keyword evidence="2" id="KW-1185">Reference proteome</keyword>
<accession>A0A066XZE9</accession>
<dbReference type="AlphaFoldDB" id="A0A066XZE9"/>
<evidence type="ECO:0000313" key="1">
    <source>
        <dbReference type="EMBL" id="KDN71350.1"/>
    </source>
</evidence>
<dbReference type="HOGENOM" id="CLU_940122_0_0_1"/>
<sequence length="296" mass="32457">MAVDGFTLLSPTLRTWRTPKRPALHPNLAARQSASVTAFQMGLASRRPGQIASSRVTSLHTQFTKSQVSQGTPAIGHHIEFTQSPIYVLEDCNMSEGFVLSPQRNSLVARSVAIWLPCAWLVDPGGTRGFRNPAPTILCSPNTAQSMIHMFQASSQDLTTRNGKPKGHCSPRISKHFLASRSLPPVQRRANDALAERLLVAPSTNHGQKTQRNAVGKRQRVTVAITTLVNEWKNSTRQSSPSDEQPVFHAFAIHNMVQDRAGPAYAPSWCCHQPLPQVTFLTNMMPASARPPSTTN</sequence>
<dbReference type="EMBL" id="JMSE01000200">
    <property type="protein sequence ID" value="KDN71350.1"/>
    <property type="molecule type" value="Genomic_DNA"/>
</dbReference>
<reference evidence="2" key="1">
    <citation type="journal article" date="2014" name="Genome Announc.">
        <title>Draft genome sequence of Colletotrichum sublineola, a destructive pathogen of cultivated sorghum.</title>
        <authorList>
            <person name="Baroncelli R."/>
            <person name="Sanz-Martin J.M."/>
            <person name="Rech G.E."/>
            <person name="Sukno S.A."/>
            <person name="Thon M.R."/>
        </authorList>
    </citation>
    <scope>NUCLEOTIDE SEQUENCE [LARGE SCALE GENOMIC DNA]</scope>
    <source>
        <strain evidence="2">TX430BB</strain>
    </source>
</reference>
<proteinExistence type="predicted"/>
<name>A0A066XZE9_COLSU</name>
<organism evidence="1 2">
    <name type="scientific">Colletotrichum sublineola</name>
    <name type="common">Sorghum anthracnose fungus</name>
    <dbReference type="NCBI Taxonomy" id="1173701"/>
    <lineage>
        <taxon>Eukaryota</taxon>
        <taxon>Fungi</taxon>
        <taxon>Dikarya</taxon>
        <taxon>Ascomycota</taxon>
        <taxon>Pezizomycotina</taxon>
        <taxon>Sordariomycetes</taxon>
        <taxon>Hypocreomycetidae</taxon>
        <taxon>Glomerellales</taxon>
        <taxon>Glomerellaceae</taxon>
        <taxon>Colletotrichum</taxon>
        <taxon>Colletotrichum graminicola species complex</taxon>
    </lineage>
</organism>
<protein>
    <submittedName>
        <fullName evidence="1">Uncharacterized protein</fullName>
    </submittedName>
</protein>
<evidence type="ECO:0000313" key="2">
    <source>
        <dbReference type="Proteomes" id="UP000027238"/>
    </source>
</evidence>